<organism evidence="2 3">
    <name type="scientific">Ancylostoma ceylanicum</name>
    <dbReference type="NCBI Taxonomy" id="53326"/>
    <lineage>
        <taxon>Eukaryota</taxon>
        <taxon>Metazoa</taxon>
        <taxon>Ecdysozoa</taxon>
        <taxon>Nematoda</taxon>
        <taxon>Chromadorea</taxon>
        <taxon>Rhabditida</taxon>
        <taxon>Rhabditina</taxon>
        <taxon>Rhabditomorpha</taxon>
        <taxon>Strongyloidea</taxon>
        <taxon>Ancylostomatidae</taxon>
        <taxon>Ancylostomatinae</taxon>
        <taxon>Ancylostoma</taxon>
    </lineage>
</organism>
<reference evidence="3" key="1">
    <citation type="journal article" date="2015" name="Nat. Genet.">
        <title>The genome and transcriptome of the zoonotic hookworm Ancylostoma ceylanicum identify infection-specific gene families.</title>
        <authorList>
            <person name="Schwarz E.M."/>
            <person name="Hu Y."/>
            <person name="Antoshechkin I."/>
            <person name="Miller M.M."/>
            <person name="Sternberg P.W."/>
            <person name="Aroian R.V."/>
        </authorList>
    </citation>
    <scope>NUCLEOTIDE SEQUENCE</scope>
    <source>
        <strain evidence="3">HY135</strain>
    </source>
</reference>
<gene>
    <name evidence="2" type="primary">Acey_s0176.g559</name>
    <name evidence="2" type="ORF">Y032_0176g559</name>
</gene>
<name>A0A016SUK4_9BILA</name>
<sequence length="80" mass="9052">MLPEGQQHVIAAPDDADAPVPMVEWVGLLPRLDRSNNEILERKLPYLEKKAAKTIKRKRDTIDDEEQKDLWGEGNAGSML</sequence>
<dbReference type="EMBL" id="JARK01001512">
    <property type="protein sequence ID" value="EYB94057.1"/>
    <property type="molecule type" value="Genomic_DNA"/>
</dbReference>
<feature type="region of interest" description="Disordered" evidence="1">
    <location>
        <begin position="58"/>
        <end position="80"/>
    </location>
</feature>
<dbReference type="AlphaFoldDB" id="A0A016SUK4"/>
<accession>A0A016SUK4</accession>
<evidence type="ECO:0000313" key="3">
    <source>
        <dbReference type="Proteomes" id="UP000024635"/>
    </source>
</evidence>
<evidence type="ECO:0000313" key="2">
    <source>
        <dbReference type="EMBL" id="EYB94057.1"/>
    </source>
</evidence>
<evidence type="ECO:0000256" key="1">
    <source>
        <dbReference type="SAM" id="MobiDB-lite"/>
    </source>
</evidence>
<dbReference type="Proteomes" id="UP000024635">
    <property type="component" value="Unassembled WGS sequence"/>
</dbReference>
<protein>
    <submittedName>
        <fullName evidence="2">Uncharacterized protein</fullName>
    </submittedName>
</protein>
<comment type="caution">
    <text evidence="2">The sequence shown here is derived from an EMBL/GenBank/DDBJ whole genome shotgun (WGS) entry which is preliminary data.</text>
</comment>
<keyword evidence="3" id="KW-1185">Reference proteome</keyword>
<proteinExistence type="predicted"/>